<dbReference type="PANTHER" id="PTHR37309:SF1">
    <property type="entry name" value="SLR0284 PROTEIN"/>
    <property type="match status" value="1"/>
</dbReference>
<name>A0A496PHZ7_9MICC</name>
<evidence type="ECO:0000313" key="2">
    <source>
        <dbReference type="EMBL" id="RKW70107.1"/>
    </source>
</evidence>
<reference evidence="2 3" key="1">
    <citation type="submission" date="2018-07" db="EMBL/GenBank/DDBJ databases">
        <title>Arthrobacter sp. nov., isolated from raw cow's milk with high bacterial count.</title>
        <authorList>
            <person name="Hahne J."/>
            <person name="Isele D."/>
            <person name="Lipski A."/>
        </authorList>
    </citation>
    <scope>NUCLEOTIDE SEQUENCE [LARGE SCALE GENOMIC DNA]</scope>
    <source>
        <strain evidence="2 3">JZ R-183</strain>
    </source>
</reference>
<feature type="transmembrane region" description="Helical" evidence="1">
    <location>
        <begin position="106"/>
        <end position="129"/>
    </location>
</feature>
<keyword evidence="1" id="KW-0472">Membrane</keyword>
<keyword evidence="1" id="KW-0812">Transmembrane</keyword>
<proteinExistence type="predicted"/>
<dbReference type="Pfam" id="PF04020">
    <property type="entry name" value="Phage_holin_4_2"/>
    <property type="match status" value="1"/>
</dbReference>
<sequence length="137" mass="14802">MRFLLRTAINAVALWLAAWLLPGITIDPTATVDPDWKTASIVATYAFVGLIFGVVNAILGSVLRFLALPLTCLTLGLFALIVNAALLMATSALANLFPVNFHVDAFFWDAILGSIIVSVVSAVLNKLFVRDRDEQRG</sequence>
<dbReference type="InterPro" id="IPR007165">
    <property type="entry name" value="Phage_holin_4_2"/>
</dbReference>
<dbReference type="AlphaFoldDB" id="A0A496PHZ7"/>
<feature type="transmembrane region" description="Helical" evidence="1">
    <location>
        <begin position="41"/>
        <end position="63"/>
    </location>
</feature>
<accession>A0A496PHZ7</accession>
<keyword evidence="3" id="KW-1185">Reference proteome</keyword>
<dbReference type="EMBL" id="QQXL01000005">
    <property type="protein sequence ID" value="RKW70107.1"/>
    <property type="molecule type" value="Genomic_DNA"/>
</dbReference>
<gene>
    <name evidence="2" type="ORF">DWQ67_09110</name>
</gene>
<dbReference type="PANTHER" id="PTHR37309">
    <property type="entry name" value="SLR0284 PROTEIN"/>
    <property type="match status" value="1"/>
</dbReference>
<protein>
    <submittedName>
        <fullName evidence="2">Phage holin family protein</fullName>
    </submittedName>
</protein>
<dbReference type="RefSeq" id="WP_121485295.1">
    <property type="nucleotide sequence ID" value="NZ_QQXL01000005.1"/>
</dbReference>
<feature type="transmembrane region" description="Helical" evidence="1">
    <location>
        <begin position="70"/>
        <end position="94"/>
    </location>
</feature>
<dbReference type="Proteomes" id="UP000273119">
    <property type="component" value="Unassembled WGS sequence"/>
</dbReference>
<evidence type="ECO:0000313" key="3">
    <source>
        <dbReference type="Proteomes" id="UP000273119"/>
    </source>
</evidence>
<evidence type="ECO:0000256" key="1">
    <source>
        <dbReference type="SAM" id="Phobius"/>
    </source>
</evidence>
<organism evidence="2 3">
    <name type="scientific">Galactobacter caseinivorans</name>
    <dbReference type="NCBI Taxonomy" id="2676123"/>
    <lineage>
        <taxon>Bacteria</taxon>
        <taxon>Bacillati</taxon>
        <taxon>Actinomycetota</taxon>
        <taxon>Actinomycetes</taxon>
        <taxon>Micrococcales</taxon>
        <taxon>Micrococcaceae</taxon>
        <taxon>Galactobacter</taxon>
    </lineage>
</organism>
<comment type="caution">
    <text evidence="2">The sequence shown here is derived from an EMBL/GenBank/DDBJ whole genome shotgun (WGS) entry which is preliminary data.</text>
</comment>
<keyword evidence="1" id="KW-1133">Transmembrane helix</keyword>